<name>T1JDH9_STRMM</name>
<dbReference type="PhylomeDB" id="T1JDH9"/>
<proteinExistence type="predicted"/>
<keyword evidence="2" id="KW-0472">Membrane</keyword>
<evidence type="ECO:0000256" key="1">
    <source>
        <dbReference type="SAM" id="MobiDB-lite"/>
    </source>
</evidence>
<dbReference type="AlphaFoldDB" id="T1JDH9"/>
<dbReference type="HOGENOM" id="CLU_925365_0_0_1"/>
<dbReference type="PANTHER" id="PTHR39077">
    <property type="entry name" value="DUF4793 DOMAIN-CONTAINING PROTEIN"/>
    <property type="match status" value="1"/>
</dbReference>
<organism evidence="4 5">
    <name type="scientific">Strigamia maritima</name>
    <name type="common">European centipede</name>
    <name type="synonym">Geophilus maritimus</name>
    <dbReference type="NCBI Taxonomy" id="126957"/>
    <lineage>
        <taxon>Eukaryota</taxon>
        <taxon>Metazoa</taxon>
        <taxon>Ecdysozoa</taxon>
        <taxon>Arthropoda</taxon>
        <taxon>Myriapoda</taxon>
        <taxon>Chilopoda</taxon>
        <taxon>Pleurostigmophora</taxon>
        <taxon>Geophilomorpha</taxon>
        <taxon>Linotaeniidae</taxon>
        <taxon>Strigamia</taxon>
    </lineage>
</organism>
<dbReference type="EnsemblMetazoa" id="SMAR011861-RA">
    <property type="protein sequence ID" value="SMAR011861-PA"/>
    <property type="gene ID" value="SMAR011861"/>
</dbReference>
<sequence length="301" mass="34463">MESRHGCRFSSGVLAFLSVAVPSTFIAIPLYIRHKVYSEARSAVVSSDFRVIDDHMSTTWCQGVRLEMNTTFNAYLLRHAPRFENTIRTYRTTKQFRSKISVSSCARYDAAKVIIVKGKRVMNSCIQPGYQNSDEADSAQSSDEDDEFSSWSSSEEATDELKCMRTLLNRTLTQSISCTKDTWLPKDIITFTTSETDYYYIVFSSMNPLVKQNAIFANLQLHKVVYDVKNFITKCFNVTRCSFPFSFASDEHIVLEVPDRSLWIADIVLSKCEPRTVLYFPFYVAIPISILIFAFRGNKKM</sequence>
<feature type="domain" description="E3 ubiquitin-protein ligase APD1-4 middle" evidence="3">
    <location>
        <begin position="189"/>
        <end position="293"/>
    </location>
</feature>
<feature type="transmembrane region" description="Helical" evidence="2">
    <location>
        <begin position="12"/>
        <end position="32"/>
    </location>
</feature>
<protein>
    <recommendedName>
        <fullName evidence="3">E3 ubiquitin-protein ligase APD1-4 middle domain-containing protein</fullName>
    </recommendedName>
</protein>
<reference evidence="5" key="1">
    <citation type="submission" date="2011-05" db="EMBL/GenBank/DDBJ databases">
        <authorList>
            <person name="Richards S.R."/>
            <person name="Qu J."/>
            <person name="Jiang H."/>
            <person name="Jhangiani S.N."/>
            <person name="Agravi P."/>
            <person name="Goodspeed R."/>
            <person name="Gross S."/>
            <person name="Mandapat C."/>
            <person name="Jackson L."/>
            <person name="Mathew T."/>
            <person name="Pu L."/>
            <person name="Thornton R."/>
            <person name="Saada N."/>
            <person name="Wilczek-Boney K.B."/>
            <person name="Lee S."/>
            <person name="Kovar C."/>
            <person name="Wu Y."/>
            <person name="Scherer S.E."/>
            <person name="Worley K.C."/>
            <person name="Muzny D.M."/>
            <person name="Gibbs R."/>
        </authorList>
    </citation>
    <scope>NUCLEOTIDE SEQUENCE</scope>
    <source>
        <strain evidence="5">Brora</strain>
    </source>
</reference>
<feature type="compositionally biased region" description="Acidic residues" evidence="1">
    <location>
        <begin position="134"/>
        <end position="148"/>
    </location>
</feature>
<reference evidence="4" key="2">
    <citation type="submission" date="2015-02" db="UniProtKB">
        <authorList>
            <consortium name="EnsemblMetazoa"/>
        </authorList>
    </citation>
    <scope>IDENTIFICATION</scope>
</reference>
<dbReference type="Proteomes" id="UP000014500">
    <property type="component" value="Unassembled WGS sequence"/>
</dbReference>
<evidence type="ECO:0000256" key="2">
    <source>
        <dbReference type="SAM" id="Phobius"/>
    </source>
</evidence>
<dbReference type="InterPro" id="IPR032010">
    <property type="entry name" value="APD1-4_M"/>
</dbReference>
<evidence type="ECO:0000259" key="3">
    <source>
        <dbReference type="Pfam" id="PF16041"/>
    </source>
</evidence>
<evidence type="ECO:0000313" key="5">
    <source>
        <dbReference type="Proteomes" id="UP000014500"/>
    </source>
</evidence>
<feature type="transmembrane region" description="Helical" evidence="2">
    <location>
        <begin position="277"/>
        <end position="295"/>
    </location>
</feature>
<keyword evidence="2" id="KW-0812">Transmembrane</keyword>
<keyword evidence="2" id="KW-1133">Transmembrane helix</keyword>
<evidence type="ECO:0000313" key="4">
    <source>
        <dbReference type="EnsemblMetazoa" id="SMAR011861-PA"/>
    </source>
</evidence>
<dbReference type="OMA" id="RDHRHNI"/>
<dbReference type="Pfam" id="PF16041">
    <property type="entry name" value="APD1-4_M"/>
    <property type="match status" value="1"/>
</dbReference>
<dbReference type="EMBL" id="JH432107">
    <property type="status" value="NOT_ANNOTATED_CDS"/>
    <property type="molecule type" value="Genomic_DNA"/>
</dbReference>
<accession>T1JDH9</accession>
<dbReference type="PANTHER" id="PTHR39077:SF1">
    <property type="entry name" value="E3 UBIQUITIN-PROTEIN LIGASE APD1-4 MIDDLE DOMAIN-CONTAINING PROTEIN"/>
    <property type="match status" value="1"/>
</dbReference>
<keyword evidence="5" id="KW-1185">Reference proteome</keyword>
<feature type="region of interest" description="Disordered" evidence="1">
    <location>
        <begin position="131"/>
        <end position="155"/>
    </location>
</feature>